<dbReference type="SUPFAM" id="SSF49299">
    <property type="entry name" value="PKD domain"/>
    <property type="match status" value="1"/>
</dbReference>
<dbReference type="Gene3D" id="2.60.40.10">
    <property type="entry name" value="Immunoglobulins"/>
    <property type="match status" value="3"/>
</dbReference>
<feature type="region of interest" description="Disordered" evidence="1">
    <location>
        <begin position="217"/>
        <end position="237"/>
    </location>
</feature>
<feature type="domain" description="PKD/Chitinase" evidence="2">
    <location>
        <begin position="1673"/>
        <end position="1769"/>
    </location>
</feature>
<name>A0A4Q9DMU6_9BACL</name>
<dbReference type="SMART" id="SM00089">
    <property type="entry name" value="PKD"/>
    <property type="match status" value="2"/>
</dbReference>
<feature type="region of interest" description="Disordered" evidence="1">
    <location>
        <begin position="2023"/>
        <end position="2053"/>
    </location>
</feature>
<evidence type="ECO:0000313" key="4">
    <source>
        <dbReference type="Proteomes" id="UP000293142"/>
    </source>
</evidence>
<feature type="domain" description="PKD/Chitinase" evidence="2">
    <location>
        <begin position="1994"/>
        <end position="2084"/>
    </location>
</feature>
<dbReference type="InterPro" id="IPR035986">
    <property type="entry name" value="PKD_dom_sf"/>
</dbReference>
<protein>
    <recommendedName>
        <fullName evidence="2">PKD/Chitinase domain-containing protein</fullName>
    </recommendedName>
</protein>
<dbReference type="InterPro" id="IPR022409">
    <property type="entry name" value="PKD/Chitinase_dom"/>
</dbReference>
<dbReference type="Pfam" id="PF07705">
    <property type="entry name" value="CARDB"/>
    <property type="match status" value="1"/>
</dbReference>
<dbReference type="InterPro" id="IPR008964">
    <property type="entry name" value="Invasin/intimin_cell_adhesion"/>
</dbReference>
<dbReference type="Pfam" id="PF25788">
    <property type="entry name" value="Ig_Rha78A_N"/>
    <property type="match status" value="1"/>
</dbReference>
<dbReference type="Proteomes" id="UP000293142">
    <property type="component" value="Unassembled WGS sequence"/>
</dbReference>
<dbReference type="SUPFAM" id="SSF49373">
    <property type="entry name" value="Invasin/intimin cell-adhesion fragments"/>
    <property type="match status" value="1"/>
</dbReference>
<dbReference type="Gene3D" id="2.60.40.1080">
    <property type="match status" value="1"/>
</dbReference>
<dbReference type="Gene3D" id="2.60.120.560">
    <property type="entry name" value="Exo-inulinase, domain 1"/>
    <property type="match status" value="1"/>
</dbReference>
<organism evidence="3 4">
    <name type="scientific">Paenibacillus thalictri</name>
    <dbReference type="NCBI Taxonomy" id="2527873"/>
    <lineage>
        <taxon>Bacteria</taxon>
        <taxon>Bacillati</taxon>
        <taxon>Bacillota</taxon>
        <taxon>Bacilli</taxon>
        <taxon>Bacillales</taxon>
        <taxon>Paenibacillaceae</taxon>
        <taxon>Paenibacillus</taxon>
    </lineage>
</organism>
<comment type="caution">
    <text evidence="3">The sequence shown here is derived from an EMBL/GenBank/DDBJ whole genome shotgun (WGS) entry which is preliminary data.</text>
</comment>
<gene>
    <name evidence="3" type="ORF">EYB31_23905</name>
</gene>
<dbReference type="Pfam" id="PF17963">
    <property type="entry name" value="Big_9"/>
    <property type="match status" value="1"/>
</dbReference>
<accession>A0A4Q9DMU6</accession>
<evidence type="ECO:0000256" key="1">
    <source>
        <dbReference type="SAM" id="MobiDB-lite"/>
    </source>
</evidence>
<dbReference type="EMBL" id="SIRE01000018">
    <property type="protein sequence ID" value="TBL75060.1"/>
    <property type="molecule type" value="Genomic_DNA"/>
</dbReference>
<evidence type="ECO:0000313" key="3">
    <source>
        <dbReference type="EMBL" id="TBL75060.1"/>
    </source>
</evidence>
<feature type="compositionally biased region" description="Polar residues" evidence="1">
    <location>
        <begin position="2036"/>
        <end position="2053"/>
    </location>
</feature>
<proteinExistence type="predicted"/>
<dbReference type="CDD" id="cd00146">
    <property type="entry name" value="PKD"/>
    <property type="match status" value="1"/>
</dbReference>
<reference evidence="3 4" key="1">
    <citation type="submission" date="2019-02" db="EMBL/GenBank/DDBJ databases">
        <title>Paenibacillus sp. nov., isolated from surface-sterilized tissue of Thalictrum simplex L.</title>
        <authorList>
            <person name="Tuo L."/>
        </authorList>
    </citation>
    <scope>NUCLEOTIDE SEQUENCE [LARGE SCALE GENOMIC DNA]</scope>
    <source>
        <strain evidence="3 4">N2SHLJ1</strain>
    </source>
</reference>
<dbReference type="InterPro" id="IPR013783">
    <property type="entry name" value="Ig-like_fold"/>
</dbReference>
<sequence>MLLFIMLIQLWPIEVLDSLLQRVFAASEINEEQITLAYNSNHASAGYQAIYSSESTMTTNSIIIPALNGKIIDEAWLQKDGVKFKKINLASDRSSWQDTLSLDGEIINVSSKGNTTAQGYYVWYRYTPSDSTHGVLWYENGGSCPASPATSGTSLCVPTGGILYENINGFNMPKFPYVTDKGLTLSAIREMPYKFEGTGTEIPSSVVDTSTITFDPNVDATSDIPGTEEIGPGKSDPTTTIQKVKVDDADNFTVIYSQDFDHANSLYSKDLGLPGAKIIIYFAAFTVDITAKTYKYPDSIKVTYKDAPATDNLTITGGSELCTAGTLQLDALLMHSGSVITLRQDANLIWSSSSPTIADVSSSGLVSSGSITGNATITAKYTGQGLNLTAIHIITVKNCSGTGGDPDLIVSELLINGCYGVGDTVAISYKVKNQGGSTSTTFRVSLRRDGTEVDYLMVNGLSAGAEKGKTFNFKFTSTVAQAFTVVADSTNTVLEADEANNTRNEYFTAQAASCAPPPETPGIKGDFIFSRGSTITWGNPQVVTPVDIEVTGSCHYAGHKFKFLQDTFGYTSDILSPESMTRTLFYNPGSRSYDGGIGSGTVIVTMTILTDCSTYSEVTHTFEILPDPSNRPPLLEIAWNSTSTGNQTSSVVLGQGVYLKVVSMSDPDGDSTTITWDFSHNSWTQALPTKYNWPSPYNKLQYTGISADQVGYFKVCAIAKDSFGAKSQNSCTYLDVIGPEPIPVITGGTMVKEGKTLTPALSGENSYSPAPGRTIDHNRDEWTNKQDIYYTPGEVTATLSVFDNTGLKSLFAATHKITVYPDIPPIPDLEFSTPITRVPKYFRNTSYSPDGDNIAVYTTTWGYDYWNNGACDPTVNLISNDNNYFAFQPPRIGTYCFRVYAKEDGLGKDAYKDYTIEVINDNPEVTFTAKGITSEPSPMNIVTYTPAQMVSWTNTSLDKSSIKNYWRVNSSGSLVSSKRPIAVAPYSFPSTPALSAPVLIKCPPADANCSVGMYIGNNWFLGRASTGSYGYIDYYLLSPYNMPIKIGSFQENTTGYSTQSTYDRDLGELIIYSSYVYGNGYNSAGRSVSWSRYKLSDLANGAVTVKASGSFSGSVTNNGNGCCTTYSGTYPSYSTGGFIGYKLLEFNGEYKDINVTTRTIRSYKSDNKTVPYKTETYDIIPAFGKVDVIGWCHVQWTSCVNGPPLIDQYLTPFLTPYGDYMSIMNGSLIKWDGDTGQPSMVRPNVIPANAGQVQSVDGLWLRASYSNPDPFCSTSEDGCNNYLGYVSLETGLTQSNAPAGVEFPSSYYVPLVGNNGWGITNYEEQITYPNWCLQSDANDNCIKYGAYTFTQTSPAMGDVGAKYAVAGNKMDYTLSSIWTSPYDRNIFDDGYLKYKNNIYTFTPETGQTPVTNEYYTFGQLVNPASQQVTNGTVSWTAKYHHFDYVDMAAGAAFRIQDYKNMYRVEADKKTISLVKIVNGRKTLLGSASRAMLNEQWVSYSVKLSGTHVKVYENNGLAIDAYDGTFSQGTVGVFSTADNTEFKGISYMWSDADLLTETPGVAIVDTEVTYETTYTDPESDPRFDPATQWQYQHVDTTKFLDIGDGKSGLSSHHGQTLTTPILSFDKVGVYKVDYRVPDDPHPDHRLAYGDNTYAAYSKYADWYTQYLIVHRRPVSNFTLAVNTTTHLIQWTDYSYDPDRCYNVGNCQSGYATNHGIYKKKFYYITPSGNMTQSKLERPQESGTYTIAMAVADEYGAWSDWYEQTIAIDSAVPPDNPPNVQLTFPTGSYSDPTPVSLQPTIAWNQSDPDPGTEFSVFDLNVKNEWGGCVECKLNQNMSTYNTSWAWTLDNLLAMGQKYQVQVRVSDGEMWSPWSGIGWMATNSPPAAYMSYPYGTESSPTLVNTQRPTFTWAQTDPDPGTVFMYFQIQVTNEANNVMLLDSGVQFQGTTSNGGSWLAAQDLPAGQKLRVRVMVWDQYGSASPWSPQVWMYINRAPVADFDWSPNPAYEGDVIAIVNRSTDPDGDPLTAAWSISGPGGYSSTQSTPNAGLSGSDTDGQPGSYVVTLTVCDPSGACNTAVKSIPVGDLTLQGFVKHFDKWNEHRQSYNVAKSGDPERPRPYDMFWAGEGFRLEAKTNVPAVSVTVVMSRTNRDASLTSGDKVQWSGELRGEDFEKLADGSYTFSFTGIWANGHKETDVQTIRIQGHWTEYTDLVRKY</sequence>
<dbReference type="InterPro" id="IPR011635">
    <property type="entry name" value="CARDB"/>
</dbReference>
<dbReference type="OrthoDB" id="2088379at2"/>
<evidence type="ECO:0000259" key="2">
    <source>
        <dbReference type="SMART" id="SM00089"/>
    </source>
</evidence>
<keyword evidence="4" id="KW-1185">Reference proteome</keyword>